<name>A0ABQ8Y933_9EUKA</name>
<dbReference type="Proteomes" id="UP001150062">
    <property type="component" value="Unassembled WGS sequence"/>
</dbReference>
<evidence type="ECO:0000313" key="7">
    <source>
        <dbReference type="Proteomes" id="UP001150062"/>
    </source>
</evidence>
<gene>
    <name evidence="6" type="ORF">M0813_23520</name>
</gene>
<dbReference type="InterPro" id="IPR011025">
    <property type="entry name" value="GproteinA_insert"/>
</dbReference>
<dbReference type="PROSITE" id="PS51882">
    <property type="entry name" value="G_ALPHA"/>
    <property type="match status" value="1"/>
</dbReference>
<protein>
    <submittedName>
        <fullName evidence="6">Guanine nucleotide-binding protein g(O) subunit alpha</fullName>
    </submittedName>
</protein>
<dbReference type="SMART" id="SM00275">
    <property type="entry name" value="G_alpha"/>
    <property type="match status" value="1"/>
</dbReference>
<evidence type="ECO:0000256" key="1">
    <source>
        <dbReference type="ARBA" id="ARBA00022723"/>
    </source>
</evidence>
<feature type="compositionally biased region" description="Basic residues" evidence="5">
    <location>
        <begin position="1"/>
        <end position="18"/>
    </location>
</feature>
<comment type="caution">
    <text evidence="6">The sequence shown here is derived from an EMBL/GenBank/DDBJ whole genome shotgun (WGS) entry which is preliminary data.</text>
</comment>
<evidence type="ECO:0000313" key="6">
    <source>
        <dbReference type="EMBL" id="KAJ6241327.1"/>
    </source>
</evidence>
<keyword evidence="4" id="KW-0807">Transducer</keyword>
<dbReference type="PRINTS" id="PR00318">
    <property type="entry name" value="GPROTEINA"/>
</dbReference>
<dbReference type="Gene3D" id="3.40.50.300">
    <property type="entry name" value="P-loop containing nucleotide triphosphate hydrolases"/>
    <property type="match status" value="1"/>
</dbReference>
<feature type="region of interest" description="Disordered" evidence="5">
    <location>
        <begin position="1"/>
        <end position="26"/>
    </location>
</feature>
<keyword evidence="7" id="KW-1185">Reference proteome</keyword>
<evidence type="ECO:0000256" key="3">
    <source>
        <dbReference type="ARBA" id="ARBA00023134"/>
    </source>
</evidence>
<dbReference type="SUPFAM" id="SSF52540">
    <property type="entry name" value="P-loop containing nucleoside triphosphate hydrolases"/>
    <property type="match status" value="1"/>
</dbReference>
<dbReference type="InterPro" id="IPR001019">
    <property type="entry name" value="Gprotein_alpha_su"/>
</dbReference>
<evidence type="ECO:0000256" key="2">
    <source>
        <dbReference type="ARBA" id="ARBA00022741"/>
    </source>
</evidence>
<reference evidence="6" key="1">
    <citation type="submission" date="2022-08" db="EMBL/GenBank/DDBJ databases">
        <title>Novel sulfate-reducing endosymbionts in the free-living metamonad Anaeramoeba.</title>
        <authorList>
            <person name="Jerlstrom-Hultqvist J."/>
            <person name="Cepicka I."/>
            <person name="Gallot-Lavallee L."/>
            <person name="Salas-Leiva D."/>
            <person name="Curtis B.A."/>
            <person name="Zahonova K."/>
            <person name="Pipaliya S."/>
            <person name="Dacks J."/>
            <person name="Roger A.J."/>
        </authorList>
    </citation>
    <scope>NUCLEOTIDE SEQUENCE</scope>
    <source>
        <strain evidence="6">Schooner1</strain>
    </source>
</reference>
<dbReference type="InterPro" id="IPR027417">
    <property type="entry name" value="P-loop_NTPase"/>
</dbReference>
<dbReference type="PANTHER" id="PTHR10218">
    <property type="entry name" value="GTP-BINDING PROTEIN ALPHA SUBUNIT"/>
    <property type="match status" value="1"/>
</dbReference>
<dbReference type="PANTHER" id="PTHR10218:SF302">
    <property type="entry name" value="GUANINE NUCLEOTIDE-BINDING PROTEIN ALPHA-5 SUBUNIT"/>
    <property type="match status" value="1"/>
</dbReference>
<dbReference type="CDD" id="cd00066">
    <property type="entry name" value="G-alpha"/>
    <property type="match status" value="1"/>
</dbReference>
<organism evidence="6 7">
    <name type="scientific">Anaeramoeba flamelloides</name>
    <dbReference type="NCBI Taxonomy" id="1746091"/>
    <lineage>
        <taxon>Eukaryota</taxon>
        <taxon>Metamonada</taxon>
        <taxon>Anaeramoebidae</taxon>
        <taxon>Anaeramoeba</taxon>
    </lineage>
</organism>
<keyword evidence="1" id="KW-0479">Metal-binding</keyword>
<dbReference type="Pfam" id="PF00503">
    <property type="entry name" value="G-alpha"/>
    <property type="match status" value="1"/>
</dbReference>
<keyword evidence="3" id="KW-0342">GTP-binding</keyword>
<keyword evidence="2" id="KW-0547">Nucleotide-binding</keyword>
<accession>A0ABQ8Y933</accession>
<dbReference type="EMBL" id="JAOAOG010000195">
    <property type="protein sequence ID" value="KAJ6241327.1"/>
    <property type="molecule type" value="Genomic_DNA"/>
</dbReference>
<evidence type="ECO:0000256" key="5">
    <source>
        <dbReference type="SAM" id="MobiDB-lite"/>
    </source>
</evidence>
<dbReference type="Gene3D" id="1.10.400.10">
    <property type="entry name" value="GI Alpha 1, domain 2-like"/>
    <property type="match status" value="1"/>
</dbReference>
<proteinExistence type="predicted"/>
<evidence type="ECO:0000256" key="4">
    <source>
        <dbReference type="ARBA" id="ARBA00023224"/>
    </source>
</evidence>
<dbReference type="SUPFAM" id="SSF47895">
    <property type="entry name" value="Transducin (alpha subunit), insertion domain"/>
    <property type="match status" value="1"/>
</dbReference>
<sequence>MGNRNSNKKKNKKEKKKNAKVEKQLQGTKEQQNNLKLLILGTGESGKSTFLKQITLIHSNGFDKTTRDLYRQTIQLNLVKDTKILVDGLLLLSLDLEPENISLAKEFMSTQFTSCNSETTELIDTIKTLWSDSAMKECFENKSQLQLPDTHGYYLENIDRITSEDYIPTDQDILLCRIPTTGVNIVNFKMEEQMWNIVDVGGQRSERRKWIHHFDDVSIIVYVVAINEYDQQLFEELSINRLKESLGLFESTANNEHFENKNCVILFNKIDLFEEKIKKVSFSEWFPDFNGNEKDVNETREFIVQQFIETAKNTNRKIIHHFTCGTDTENIKNVFEEIQKYVVKNTENSNL</sequence>